<feature type="compositionally biased region" description="Polar residues" evidence="1">
    <location>
        <begin position="288"/>
        <end position="306"/>
    </location>
</feature>
<reference evidence="2 3" key="1">
    <citation type="submission" date="2021-02" db="EMBL/GenBank/DDBJ databases">
        <title>Plant Genome Project.</title>
        <authorList>
            <person name="Zhang R.-G."/>
        </authorList>
    </citation>
    <scope>NUCLEOTIDE SEQUENCE [LARGE SCALE GENOMIC DNA]</scope>
    <source>
        <tissue evidence="2">Leaves</tissue>
    </source>
</reference>
<dbReference type="PANTHER" id="PTHR33828">
    <property type="entry name" value="OS05G0596200 PROTEIN"/>
    <property type="match status" value="1"/>
</dbReference>
<keyword evidence="3" id="KW-1185">Reference proteome</keyword>
<feature type="compositionally biased region" description="Low complexity" evidence="1">
    <location>
        <begin position="18"/>
        <end position="34"/>
    </location>
</feature>
<gene>
    <name evidence="2" type="ORF">JRO89_XS03G0272900</name>
</gene>
<evidence type="ECO:0000313" key="2">
    <source>
        <dbReference type="EMBL" id="KAH7574263.1"/>
    </source>
</evidence>
<feature type="region of interest" description="Disordered" evidence="1">
    <location>
        <begin position="1"/>
        <end position="52"/>
    </location>
</feature>
<proteinExistence type="predicted"/>
<evidence type="ECO:0000313" key="3">
    <source>
        <dbReference type="Proteomes" id="UP000827721"/>
    </source>
</evidence>
<dbReference type="EMBL" id="JAFEMO010000003">
    <property type="protein sequence ID" value="KAH7574263.1"/>
    <property type="molecule type" value="Genomic_DNA"/>
</dbReference>
<comment type="caution">
    <text evidence="2">The sequence shown here is derived from an EMBL/GenBank/DDBJ whole genome shotgun (WGS) entry which is preliminary data.</text>
</comment>
<name>A0ABQ8IC89_9ROSI</name>
<feature type="compositionally biased region" description="Basic and acidic residues" evidence="1">
    <location>
        <begin position="267"/>
        <end position="280"/>
    </location>
</feature>
<feature type="region of interest" description="Disordered" evidence="1">
    <location>
        <begin position="267"/>
        <end position="335"/>
    </location>
</feature>
<protein>
    <submittedName>
        <fullName evidence="2">Uncharacterized protein</fullName>
    </submittedName>
</protein>
<organism evidence="2 3">
    <name type="scientific">Xanthoceras sorbifolium</name>
    <dbReference type="NCBI Taxonomy" id="99658"/>
    <lineage>
        <taxon>Eukaryota</taxon>
        <taxon>Viridiplantae</taxon>
        <taxon>Streptophyta</taxon>
        <taxon>Embryophyta</taxon>
        <taxon>Tracheophyta</taxon>
        <taxon>Spermatophyta</taxon>
        <taxon>Magnoliopsida</taxon>
        <taxon>eudicotyledons</taxon>
        <taxon>Gunneridae</taxon>
        <taxon>Pentapetalae</taxon>
        <taxon>rosids</taxon>
        <taxon>malvids</taxon>
        <taxon>Sapindales</taxon>
        <taxon>Sapindaceae</taxon>
        <taxon>Xanthoceroideae</taxon>
        <taxon>Xanthoceras</taxon>
    </lineage>
</organism>
<sequence length="335" mass="37562">MATETKPSAGRIKSSNQDGSSKGKVDSSSVNKKNIGSSTRPHSADSKQLKSASNCMKTEVVKLKTTSSSSKTTTTTTTTTRVREKKLFTLAGQKFDPPEEREPLRIFYESLSKQIPTSEMAEFWFVFLLKFTVVDMAGEYGICRLCCMLKDSSREYARRVGEQREAFGPLETEGIDKQREAIYRVENDGPEGAGSNMDNTGEAKFYCLILARLVLPDAYSDFDETFMAVLFTTSSSLKGAHFQHFGEVENPTKMMEHGLLSPERAKRAYEKKQRRQKELRMGILPKTPNVTASKPESSQRQQQASKNGDAKAKKRIVKDSEDDDDFILSPKRRKG</sequence>
<dbReference type="Proteomes" id="UP000827721">
    <property type="component" value="Unassembled WGS sequence"/>
</dbReference>
<evidence type="ECO:0000256" key="1">
    <source>
        <dbReference type="SAM" id="MobiDB-lite"/>
    </source>
</evidence>
<accession>A0ABQ8IC89</accession>
<dbReference type="PANTHER" id="PTHR33828:SF1">
    <property type="entry name" value="OS05G0596200 PROTEIN"/>
    <property type="match status" value="1"/>
</dbReference>